<dbReference type="CDD" id="cd07185">
    <property type="entry name" value="OmpA_C-like"/>
    <property type="match status" value="1"/>
</dbReference>
<sequence length="229" mass="25271">MKIATTACSVRTSMSLNRAAWLCNVFYKAVLLLICLLSSAINSAIAADKPIRQWQDTDIDGVPDLKDACAKTVANQRVDASGCSHEQQALRLTPSLAVMPNYCFNTSNGKLFPSSCSEMSSIAVRFEFAKAQVLMSQQQVFEGLSRWLNATNVPLVLIGHTDSIGEARFNQHLSVERAQQVKQVLVQQFGFAADRFQVKGMGSTYPVASNQTAYGREKNRRVEFLVNVQ</sequence>
<dbReference type="InterPro" id="IPR036737">
    <property type="entry name" value="OmpA-like_sf"/>
</dbReference>
<proteinExistence type="predicted"/>
<evidence type="ECO:0000256" key="4">
    <source>
        <dbReference type="SAM" id="SignalP"/>
    </source>
</evidence>
<dbReference type="PANTHER" id="PTHR30329">
    <property type="entry name" value="STATOR ELEMENT OF FLAGELLAR MOTOR COMPLEX"/>
    <property type="match status" value="1"/>
</dbReference>
<comment type="caution">
    <text evidence="6">The sequence shown here is derived from an EMBL/GenBank/DDBJ whole genome shotgun (WGS) entry which is preliminary data.</text>
</comment>
<dbReference type="GO" id="GO:0009279">
    <property type="term" value="C:cell outer membrane"/>
    <property type="evidence" value="ECO:0007669"/>
    <property type="project" value="UniProtKB-SubCell"/>
</dbReference>
<accession>A0A9X1ZNI3</accession>
<evidence type="ECO:0000259" key="5">
    <source>
        <dbReference type="PROSITE" id="PS51123"/>
    </source>
</evidence>
<dbReference type="PRINTS" id="PR01021">
    <property type="entry name" value="OMPADOMAIN"/>
</dbReference>
<feature type="domain" description="OmpA-like" evidence="5">
    <location>
        <begin position="118"/>
        <end position="229"/>
    </location>
</feature>
<dbReference type="EMBL" id="JAKILB010000005">
    <property type="protein sequence ID" value="MCL1138981.1"/>
    <property type="molecule type" value="Genomic_DNA"/>
</dbReference>
<evidence type="ECO:0000313" key="6">
    <source>
        <dbReference type="EMBL" id="MCL1138981.1"/>
    </source>
</evidence>
<dbReference type="PANTHER" id="PTHR30329:SF20">
    <property type="entry name" value="EXPORTED PROTEIN"/>
    <property type="match status" value="1"/>
</dbReference>
<dbReference type="Gene3D" id="3.30.1330.60">
    <property type="entry name" value="OmpA-like domain"/>
    <property type="match status" value="1"/>
</dbReference>
<evidence type="ECO:0000256" key="3">
    <source>
        <dbReference type="PROSITE-ProRule" id="PRU00473"/>
    </source>
</evidence>
<dbReference type="AlphaFoldDB" id="A0A9X1ZNI3"/>
<dbReference type="SUPFAM" id="SSF103088">
    <property type="entry name" value="OmpA-like"/>
    <property type="match status" value="1"/>
</dbReference>
<feature type="signal peptide" evidence="4">
    <location>
        <begin position="1"/>
        <end position="46"/>
    </location>
</feature>
<keyword evidence="7" id="KW-1185">Reference proteome</keyword>
<protein>
    <submittedName>
        <fullName evidence="6">OmpA family protein</fullName>
    </submittedName>
</protein>
<feature type="chain" id="PRO_5040912514" evidence="4">
    <location>
        <begin position="47"/>
        <end position="229"/>
    </location>
</feature>
<evidence type="ECO:0000256" key="1">
    <source>
        <dbReference type="ARBA" id="ARBA00004442"/>
    </source>
</evidence>
<dbReference type="InterPro" id="IPR006665">
    <property type="entry name" value="OmpA-like"/>
</dbReference>
<keyword evidence="2 3" id="KW-0472">Membrane</keyword>
<keyword evidence="4" id="KW-0732">Signal</keyword>
<dbReference type="Pfam" id="PF00691">
    <property type="entry name" value="OmpA"/>
    <property type="match status" value="1"/>
</dbReference>
<organism evidence="6 7">
    <name type="scientific">Shewanella pneumatophori</name>
    <dbReference type="NCBI Taxonomy" id="314092"/>
    <lineage>
        <taxon>Bacteria</taxon>
        <taxon>Pseudomonadati</taxon>
        <taxon>Pseudomonadota</taxon>
        <taxon>Gammaproteobacteria</taxon>
        <taxon>Alteromonadales</taxon>
        <taxon>Shewanellaceae</taxon>
        <taxon>Shewanella</taxon>
    </lineage>
</organism>
<dbReference type="InterPro" id="IPR006664">
    <property type="entry name" value="OMP_bac"/>
</dbReference>
<dbReference type="RefSeq" id="WP_248950125.1">
    <property type="nucleotide sequence ID" value="NZ_JAKILB010000005.1"/>
</dbReference>
<evidence type="ECO:0000313" key="7">
    <source>
        <dbReference type="Proteomes" id="UP001139293"/>
    </source>
</evidence>
<dbReference type="InterPro" id="IPR050330">
    <property type="entry name" value="Bact_OuterMem_StrucFunc"/>
</dbReference>
<evidence type="ECO:0000256" key="2">
    <source>
        <dbReference type="ARBA" id="ARBA00023136"/>
    </source>
</evidence>
<reference evidence="6" key="1">
    <citation type="submission" date="2022-01" db="EMBL/GenBank/DDBJ databases">
        <title>Whole genome-based taxonomy of the Shewanellaceae.</title>
        <authorList>
            <person name="Martin-Rodriguez A.J."/>
        </authorList>
    </citation>
    <scope>NUCLEOTIDE SEQUENCE</scope>
    <source>
        <strain evidence="6">KCTC 23973</strain>
    </source>
</reference>
<comment type="subcellular location">
    <subcellularLocation>
        <location evidence="1">Cell outer membrane</location>
    </subcellularLocation>
</comment>
<gene>
    <name evidence="6" type="ORF">L2740_10550</name>
</gene>
<dbReference type="PROSITE" id="PS51123">
    <property type="entry name" value="OMPA_2"/>
    <property type="match status" value="1"/>
</dbReference>
<name>A0A9X1ZNI3_9GAMM</name>
<dbReference type="Proteomes" id="UP001139293">
    <property type="component" value="Unassembled WGS sequence"/>
</dbReference>